<dbReference type="Proteomes" id="UP000502136">
    <property type="component" value="Chromosome"/>
</dbReference>
<keyword evidence="2" id="KW-1185">Reference proteome</keyword>
<evidence type="ECO:0000313" key="1">
    <source>
        <dbReference type="EMBL" id="QJC53068.1"/>
    </source>
</evidence>
<organism evidence="1 2">
    <name type="scientific">Paenibacillus albicereus</name>
    <dbReference type="NCBI Taxonomy" id="2726185"/>
    <lineage>
        <taxon>Bacteria</taxon>
        <taxon>Bacillati</taxon>
        <taxon>Bacillota</taxon>
        <taxon>Bacilli</taxon>
        <taxon>Bacillales</taxon>
        <taxon>Paenibacillaceae</taxon>
        <taxon>Paenibacillus</taxon>
    </lineage>
</organism>
<sequence length="199" mass="22582">MTEEQAIDLLTSYRAKQARIKALDAVPVGAGITISRLSEDDQLQQLHRRLRGLPSYMYLTAPELRLEATAHAYLTRYPAGTRAQLAAVPAQGADPEDSGQLQELRSKIKRVIEARGAGTDDLDMLLERLAEAQDLQAELRRVDAVLEALAGYKPDYARLLRLRYVEDRPVNAVTEELKIVRRTFERWRLKAIEEFQRLA</sequence>
<proteinExistence type="predicted"/>
<dbReference type="AlphaFoldDB" id="A0A6H2H141"/>
<gene>
    <name evidence="1" type="ORF">HGI30_16800</name>
</gene>
<reference evidence="1 2" key="1">
    <citation type="submission" date="2020-04" db="EMBL/GenBank/DDBJ databases">
        <title>Novel Paenibacillus strain UniB2 isolated from commercial digestive syrup.</title>
        <authorList>
            <person name="Thorat V."/>
            <person name="Kirdat K."/>
            <person name="Tiwarekar B."/>
            <person name="Yadav A."/>
        </authorList>
    </citation>
    <scope>NUCLEOTIDE SEQUENCE [LARGE SCALE GENOMIC DNA]</scope>
    <source>
        <strain evidence="1 2">UniB2</strain>
    </source>
</reference>
<evidence type="ECO:0000313" key="2">
    <source>
        <dbReference type="Proteomes" id="UP000502136"/>
    </source>
</evidence>
<accession>A0A6H2H141</accession>
<dbReference type="EMBL" id="CP051428">
    <property type="protein sequence ID" value="QJC53068.1"/>
    <property type="molecule type" value="Genomic_DNA"/>
</dbReference>
<dbReference type="RefSeq" id="WP_168908617.1">
    <property type="nucleotide sequence ID" value="NZ_CP051428.1"/>
</dbReference>
<protein>
    <submittedName>
        <fullName evidence="1">DUF1492 domain-containing protein</fullName>
    </submittedName>
</protein>
<name>A0A6H2H141_9BACL</name>
<dbReference type="KEGG" id="palr:HGI30_16800"/>